<evidence type="ECO:0000313" key="2">
    <source>
        <dbReference type="Proteomes" id="UP001177670"/>
    </source>
</evidence>
<dbReference type="AlphaFoldDB" id="A0AA40GB27"/>
<keyword evidence="2" id="KW-1185">Reference proteome</keyword>
<dbReference type="Proteomes" id="UP001177670">
    <property type="component" value="Unassembled WGS sequence"/>
</dbReference>
<reference evidence="1" key="1">
    <citation type="submission" date="2021-10" db="EMBL/GenBank/DDBJ databases">
        <title>Melipona bicolor Genome sequencing and assembly.</title>
        <authorList>
            <person name="Araujo N.S."/>
            <person name="Arias M.C."/>
        </authorList>
    </citation>
    <scope>NUCLEOTIDE SEQUENCE</scope>
    <source>
        <strain evidence="1">USP_2M_L1-L4_2017</strain>
        <tissue evidence="1">Whole body</tissue>
    </source>
</reference>
<dbReference type="EMBL" id="JAHYIQ010000003">
    <property type="protein sequence ID" value="KAK1134326.1"/>
    <property type="molecule type" value="Genomic_DNA"/>
</dbReference>
<organism evidence="1 2">
    <name type="scientific">Melipona bicolor</name>
    <dbReference type="NCBI Taxonomy" id="60889"/>
    <lineage>
        <taxon>Eukaryota</taxon>
        <taxon>Metazoa</taxon>
        <taxon>Ecdysozoa</taxon>
        <taxon>Arthropoda</taxon>
        <taxon>Hexapoda</taxon>
        <taxon>Insecta</taxon>
        <taxon>Pterygota</taxon>
        <taxon>Neoptera</taxon>
        <taxon>Endopterygota</taxon>
        <taxon>Hymenoptera</taxon>
        <taxon>Apocrita</taxon>
        <taxon>Aculeata</taxon>
        <taxon>Apoidea</taxon>
        <taxon>Anthophila</taxon>
        <taxon>Apidae</taxon>
        <taxon>Melipona</taxon>
    </lineage>
</organism>
<protein>
    <submittedName>
        <fullName evidence="1">Uncharacterized protein</fullName>
    </submittedName>
</protein>
<accession>A0AA40GB27</accession>
<sequence>MGKNLARKQAEIRISRNYHTLASYRQRDAAWNFLPLELIRRDGGKDFARNPLAECPLARLCSGFFTDSPVNGRDKLGSEFARAFMRHRDKLSVSLVNGPWRSTS</sequence>
<gene>
    <name evidence="1" type="ORF">K0M31_012099</name>
</gene>
<proteinExistence type="predicted"/>
<evidence type="ECO:0000313" key="1">
    <source>
        <dbReference type="EMBL" id="KAK1134326.1"/>
    </source>
</evidence>
<comment type="caution">
    <text evidence="1">The sequence shown here is derived from an EMBL/GenBank/DDBJ whole genome shotgun (WGS) entry which is preliminary data.</text>
</comment>
<name>A0AA40GB27_9HYME</name>